<evidence type="ECO:0000313" key="3">
    <source>
        <dbReference type="Proteomes" id="UP000292120"/>
    </source>
</evidence>
<dbReference type="EMBL" id="SIXI01000007">
    <property type="protein sequence ID" value="TBO28391.1"/>
    <property type="molecule type" value="Genomic_DNA"/>
</dbReference>
<reference evidence="2 3" key="1">
    <citation type="submission" date="2019-02" db="EMBL/GenBank/DDBJ databases">
        <title>Aquabacterium sp. strain KMB7.</title>
        <authorList>
            <person name="Chen W.-M."/>
        </authorList>
    </citation>
    <scope>NUCLEOTIDE SEQUENCE [LARGE SCALE GENOMIC DNA]</scope>
    <source>
        <strain evidence="2 3">KMB7</strain>
    </source>
</reference>
<keyword evidence="1" id="KW-0732">Signal</keyword>
<evidence type="ECO:0000313" key="2">
    <source>
        <dbReference type="EMBL" id="TBO28391.1"/>
    </source>
</evidence>
<keyword evidence="3" id="KW-1185">Reference proteome</keyword>
<sequence length="298" mass="31668">MKNRFTQLSIVLAAFLPALATASAEEPVLAAASAQLLGLQYRLVDLDPNDGIDPSITFASNNEAYLMVDQSFGRTINRSKARFTPLLPADGEKSVGDYGDMAVYNSEGLSAFANVKASEAVQLYPERYPVASADGRATIVSRGYPKGYLSMNPAPVQTWTMSPHTALIVEGRALLSATNDAETLLPSTNTQQVQVGSGGRVMLSLGVEWGDPDLDVVFARSTSGIGLIDESFSLRLDNAEGSVMKGLLGFEVTASAGVGIRTLAGVVPEPSQWALYLMGLALMPLAVAHQRKKQRTNG</sequence>
<proteinExistence type="predicted"/>
<comment type="caution">
    <text evidence="2">The sequence shown here is derived from an EMBL/GenBank/DDBJ whole genome shotgun (WGS) entry which is preliminary data.</text>
</comment>
<evidence type="ECO:0000256" key="1">
    <source>
        <dbReference type="SAM" id="SignalP"/>
    </source>
</evidence>
<dbReference type="AlphaFoldDB" id="A0A4Q9H1P5"/>
<evidence type="ECO:0008006" key="4">
    <source>
        <dbReference type="Google" id="ProtNLM"/>
    </source>
</evidence>
<dbReference type="OrthoDB" id="9157377at2"/>
<accession>A0A4Q9H1P5</accession>
<feature type="chain" id="PRO_5020396739" description="PEP-CTERM sorting domain-containing protein" evidence="1">
    <location>
        <begin position="25"/>
        <end position="298"/>
    </location>
</feature>
<protein>
    <recommendedName>
        <fullName evidence="4">PEP-CTERM sorting domain-containing protein</fullName>
    </recommendedName>
</protein>
<gene>
    <name evidence="2" type="ORF">EYS42_15420</name>
</gene>
<organism evidence="2 3">
    <name type="scientific">Aquabacterium lacunae</name>
    <dbReference type="NCBI Taxonomy" id="2528630"/>
    <lineage>
        <taxon>Bacteria</taxon>
        <taxon>Pseudomonadati</taxon>
        <taxon>Pseudomonadota</taxon>
        <taxon>Betaproteobacteria</taxon>
        <taxon>Burkholderiales</taxon>
        <taxon>Aquabacterium</taxon>
    </lineage>
</organism>
<name>A0A4Q9H1P5_9BURK</name>
<feature type="signal peptide" evidence="1">
    <location>
        <begin position="1"/>
        <end position="24"/>
    </location>
</feature>
<dbReference type="RefSeq" id="WP_130969086.1">
    <property type="nucleotide sequence ID" value="NZ_SIXI01000007.1"/>
</dbReference>
<dbReference type="Proteomes" id="UP000292120">
    <property type="component" value="Unassembled WGS sequence"/>
</dbReference>